<sequence>MTLGPIRWFIALAAGLSLNALAMDGEEIRVCGDGAGWPPYTYELDGEVAGYDVDVLERILTPAGVSFTVEMQPWARCTGLTETGAYHIALSASYSAERAQTYLLTEPYYTVQPSYIFDRNRYPNGLNVSEPADLMNYRLCGLRGYNYTGFGVANENVDQGTNTFDQVVNKTLAGRCDAFLARYEILAGFSALGQNHLREGLTAEPIPGVEADQFHMMVSRQYPGAGALVQRLNRGFEALAADGTLESLLQGYLGNQGTSD</sequence>
<protein>
    <submittedName>
        <fullName evidence="5">Transporter substrate-binding domain-containing protein</fullName>
    </submittedName>
</protein>
<gene>
    <name evidence="5" type="ORF">RYS15_05955</name>
</gene>
<comment type="caution">
    <text evidence="5">The sequence shown here is derived from an EMBL/GenBank/DDBJ whole genome shotgun (WGS) entry which is preliminary data.</text>
</comment>
<evidence type="ECO:0000256" key="3">
    <source>
        <dbReference type="SAM" id="SignalP"/>
    </source>
</evidence>
<feature type="signal peptide" evidence="3">
    <location>
        <begin position="1"/>
        <end position="22"/>
    </location>
</feature>
<feature type="chain" id="PRO_5047533951" evidence="3">
    <location>
        <begin position="23"/>
        <end position="260"/>
    </location>
</feature>
<evidence type="ECO:0000313" key="5">
    <source>
        <dbReference type="EMBL" id="MDV2078218.1"/>
    </source>
</evidence>
<comment type="similarity">
    <text evidence="1">Belongs to the bacterial solute-binding protein 3 family.</text>
</comment>
<dbReference type="EMBL" id="JAWIIJ010000003">
    <property type="protein sequence ID" value="MDV2078218.1"/>
    <property type="molecule type" value="Genomic_DNA"/>
</dbReference>
<keyword evidence="6" id="KW-1185">Reference proteome</keyword>
<dbReference type="Gene3D" id="3.40.190.10">
    <property type="entry name" value="Periplasmic binding protein-like II"/>
    <property type="match status" value="2"/>
</dbReference>
<organism evidence="5 6">
    <name type="scientific">Marinobacter xestospongiae</name>
    <dbReference type="NCBI Taxonomy" id="994319"/>
    <lineage>
        <taxon>Bacteria</taxon>
        <taxon>Pseudomonadati</taxon>
        <taxon>Pseudomonadota</taxon>
        <taxon>Gammaproteobacteria</taxon>
        <taxon>Pseudomonadales</taxon>
        <taxon>Marinobacteraceae</taxon>
        <taxon>Marinobacter</taxon>
    </lineage>
</organism>
<evidence type="ECO:0000259" key="4">
    <source>
        <dbReference type="SMART" id="SM00062"/>
    </source>
</evidence>
<dbReference type="SUPFAM" id="SSF53850">
    <property type="entry name" value="Periplasmic binding protein-like II"/>
    <property type="match status" value="1"/>
</dbReference>
<keyword evidence="2 3" id="KW-0732">Signal</keyword>
<dbReference type="InterPro" id="IPR001638">
    <property type="entry name" value="Solute-binding_3/MltF_N"/>
</dbReference>
<feature type="domain" description="Solute-binding protein family 3/N-terminal" evidence="4">
    <location>
        <begin position="27"/>
        <end position="256"/>
    </location>
</feature>
<dbReference type="RefSeq" id="WP_316973028.1">
    <property type="nucleotide sequence ID" value="NZ_JAWIIJ010000003.1"/>
</dbReference>
<evidence type="ECO:0000256" key="2">
    <source>
        <dbReference type="ARBA" id="ARBA00022729"/>
    </source>
</evidence>
<name>A0ABU3VVB3_9GAMM</name>
<proteinExistence type="inferred from homology"/>
<dbReference type="SMART" id="SM00062">
    <property type="entry name" value="PBPb"/>
    <property type="match status" value="1"/>
</dbReference>
<reference evidence="5 6" key="1">
    <citation type="submission" date="2023-10" db="EMBL/GenBank/DDBJ databases">
        <title>Characteristics and mechanism of a salt-tolerant marine origin heterotrophic nitrifying- aerobic denitrifying bacteria Marinobacter xestospongiae HN1.</title>
        <authorList>
            <person name="Qi R."/>
        </authorList>
    </citation>
    <scope>NUCLEOTIDE SEQUENCE [LARGE SCALE GENOMIC DNA]</scope>
    <source>
        <strain evidence="5 6">HN1</strain>
    </source>
</reference>
<dbReference type="PANTHER" id="PTHR35936">
    <property type="entry name" value="MEMBRANE-BOUND LYTIC MUREIN TRANSGLYCOSYLASE F"/>
    <property type="match status" value="1"/>
</dbReference>
<accession>A0ABU3VVB3</accession>
<evidence type="ECO:0000256" key="1">
    <source>
        <dbReference type="ARBA" id="ARBA00010333"/>
    </source>
</evidence>
<evidence type="ECO:0000313" key="6">
    <source>
        <dbReference type="Proteomes" id="UP001269819"/>
    </source>
</evidence>
<dbReference type="Proteomes" id="UP001269819">
    <property type="component" value="Unassembled WGS sequence"/>
</dbReference>
<dbReference type="Pfam" id="PF00497">
    <property type="entry name" value="SBP_bac_3"/>
    <property type="match status" value="1"/>
</dbReference>
<dbReference type="PANTHER" id="PTHR35936:SF25">
    <property type="entry name" value="ABC TRANSPORTER SUBSTRATE-BINDING PROTEIN"/>
    <property type="match status" value="1"/>
</dbReference>